<dbReference type="Proteomes" id="UP001159405">
    <property type="component" value="Unassembled WGS sequence"/>
</dbReference>
<gene>
    <name evidence="1" type="ORF">PLOB_00013959</name>
</gene>
<accession>A0ABN8R304</accession>
<proteinExistence type="predicted"/>
<reference evidence="1 2" key="1">
    <citation type="submission" date="2022-05" db="EMBL/GenBank/DDBJ databases">
        <authorList>
            <consortium name="Genoscope - CEA"/>
            <person name="William W."/>
        </authorList>
    </citation>
    <scope>NUCLEOTIDE SEQUENCE [LARGE SCALE GENOMIC DNA]</scope>
</reference>
<sequence>MDTSQTYLMVFVVFLNTNFKGFGINAEDCNLLNPKQKAACFDKGALKKTDDAGDVAWIETCVVKYFCLQPLPGQGPKMFKKPQFEEEMKNFVPGDYFEIILRYAATRIENFFLRNPDWKVTKANPDYKANGCVKLLAITEARYLYVTFVLFIKSAKSLTACTQDSNGRYILPTAVCFPRPYGSATCTSDYDVGLIGHTSGILTAAFNEYFLQKFNKPSEEVFDTNVYAYTLEFAMPELFTGMTGYFKNIVPYLDLKPWYQMQELASAYFKMYKFRDSFYKELKDYAQANLGGLGIVKSVPDRNLYFTTLIKKLETWDKNKKGIKNINDLRKEHNRIYEERVKGAKDHFDKRENYQEIVKYMSEMSVALVYAAEAYHTRGAMRHVVGDLQMHSTVVKEGTTVMDYWASMIENWADSNKEYEHCTELKVEASLLKMSKYLRRTFHAMKSIYNILSRVPNPANALKAAGLLPVYHLQPGKDPETISLEWVSKYRGVKDEIPDFAKNIKPFLDTVGYRGQTPNKALDFECMKRIQAQVMSYNNILVSATAKDSPAIQAIFTLMPNGKQKSRPVP</sequence>
<evidence type="ECO:0000313" key="2">
    <source>
        <dbReference type="Proteomes" id="UP001159405"/>
    </source>
</evidence>
<comment type="caution">
    <text evidence="1">The sequence shown here is derived from an EMBL/GenBank/DDBJ whole genome shotgun (WGS) entry which is preliminary data.</text>
</comment>
<organism evidence="1 2">
    <name type="scientific">Porites lobata</name>
    <dbReference type="NCBI Taxonomy" id="104759"/>
    <lineage>
        <taxon>Eukaryota</taxon>
        <taxon>Metazoa</taxon>
        <taxon>Cnidaria</taxon>
        <taxon>Anthozoa</taxon>
        <taxon>Hexacorallia</taxon>
        <taxon>Scleractinia</taxon>
        <taxon>Fungiina</taxon>
        <taxon>Poritidae</taxon>
        <taxon>Porites</taxon>
    </lineage>
</organism>
<keyword evidence="2" id="KW-1185">Reference proteome</keyword>
<dbReference type="EMBL" id="CALNXK010000179">
    <property type="protein sequence ID" value="CAH3173156.1"/>
    <property type="molecule type" value="Genomic_DNA"/>
</dbReference>
<name>A0ABN8R304_9CNID</name>
<protein>
    <submittedName>
        <fullName evidence="1">Uncharacterized protein</fullName>
    </submittedName>
</protein>
<evidence type="ECO:0000313" key="1">
    <source>
        <dbReference type="EMBL" id="CAH3173156.1"/>
    </source>
</evidence>